<dbReference type="InterPro" id="IPR001851">
    <property type="entry name" value="ABC_transp_permease"/>
</dbReference>
<feature type="transmembrane region" description="Helical" evidence="6">
    <location>
        <begin position="64"/>
        <end position="82"/>
    </location>
</feature>
<evidence type="ECO:0000256" key="6">
    <source>
        <dbReference type="SAM" id="Phobius"/>
    </source>
</evidence>
<dbReference type="RefSeq" id="WP_173291655.1">
    <property type="nucleotide sequence ID" value="NZ_AP021888.1"/>
</dbReference>
<feature type="transmembrane region" description="Helical" evidence="6">
    <location>
        <begin position="21"/>
        <end position="44"/>
    </location>
</feature>
<evidence type="ECO:0000256" key="4">
    <source>
        <dbReference type="ARBA" id="ARBA00022989"/>
    </source>
</evidence>
<feature type="transmembrane region" description="Helical" evidence="6">
    <location>
        <begin position="324"/>
        <end position="347"/>
    </location>
</feature>
<comment type="subcellular location">
    <subcellularLocation>
        <location evidence="1">Cell inner membrane</location>
        <topology evidence="1">Multi-pass membrane protein</topology>
    </subcellularLocation>
</comment>
<sequence>MMQLKLEARSMASTKMTYLSPILAVVLTLISGMILFASMGHSPLEGLYVFFVEPITSVYGLGELAVKATPLILIAVGLAIGFKANVWNIGAEGQLVMGAIVGGGLALFFHESDSAWVLPLMLIGGMLGGMAWAAIPAFLKTRFNTSEILTSLMLTYVAILLLNFMVNGPYRDPTGYNFPESRMFAESALLPILLEGTRLNLGSLITLLILAALWVMLSRTIIGFQVHVVGQAPNAAQYAGFNHKKIVWFTFLLGGALAGLAGLMEVAGPIGQLLPTISPGYGFTAIIVAFLGRLHPVGILLAGLLMALSYLGGETAQIEMGLPIALTGVFQGLLLFFLLAADVLILYRLKLTFKSAQGVN</sequence>
<protein>
    <submittedName>
        <fullName evidence="7">ABC transporter permease</fullName>
    </submittedName>
</protein>
<dbReference type="GO" id="GO:0005886">
    <property type="term" value="C:plasma membrane"/>
    <property type="evidence" value="ECO:0007669"/>
    <property type="project" value="UniProtKB-SubCell"/>
</dbReference>
<dbReference type="PANTHER" id="PTHR47089:SF1">
    <property type="entry name" value="GUANOSINE ABC TRANSPORTER PERMEASE PROTEIN NUPP"/>
    <property type="match status" value="1"/>
</dbReference>
<dbReference type="CDD" id="cd06580">
    <property type="entry name" value="TM_PBP1_transp_TpRbsC_like"/>
    <property type="match status" value="1"/>
</dbReference>
<dbReference type="KEGG" id="tzo:THMIRHAT_16370"/>
<accession>A0A6F8PP44</accession>
<reference evidence="8" key="1">
    <citation type="submission" date="2019-11" db="EMBL/GenBank/DDBJ databases">
        <title>Isolation and characterization of two novel species in the genus Thiomicrorhabdus.</title>
        <authorList>
            <person name="Mochizuki J."/>
            <person name="Kojima H."/>
            <person name="Fukui M."/>
        </authorList>
    </citation>
    <scope>NUCLEOTIDE SEQUENCE [LARGE SCALE GENOMIC DNA]</scope>
    <source>
        <strain evidence="8">AkT22</strain>
    </source>
</reference>
<feature type="transmembrane region" description="Helical" evidence="6">
    <location>
        <begin position="270"/>
        <end position="291"/>
    </location>
</feature>
<keyword evidence="5 6" id="KW-0472">Membrane</keyword>
<evidence type="ECO:0000256" key="5">
    <source>
        <dbReference type="ARBA" id="ARBA00023136"/>
    </source>
</evidence>
<dbReference type="EMBL" id="AP021888">
    <property type="protein sequence ID" value="BBP43891.1"/>
    <property type="molecule type" value="Genomic_DNA"/>
</dbReference>
<keyword evidence="2" id="KW-1003">Cell membrane</keyword>
<feature type="transmembrane region" description="Helical" evidence="6">
    <location>
        <begin position="94"/>
        <end position="110"/>
    </location>
</feature>
<dbReference type="Pfam" id="PF02653">
    <property type="entry name" value="BPD_transp_2"/>
    <property type="match status" value="1"/>
</dbReference>
<evidence type="ECO:0000256" key="1">
    <source>
        <dbReference type="ARBA" id="ARBA00004429"/>
    </source>
</evidence>
<evidence type="ECO:0000256" key="2">
    <source>
        <dbReference type="ARBA" id="ARBA00022475"/>
    </source>
</evidence>
<keyword evidence="4 6" id="KW-1133">Transmembrane helix</keyword>
<feature type="transmembrane region" description="Helical" evidence="6">
    <location>
        <begin position="298"/>
        <end position="318"/>
    </location>
</feature>
<feature type="transmembrane region" description="Helical" evidence="6">
    <location>
        <begin position="116"/>
        <end position="139"/>
    </location>
</feature>
<evidence type="ECO:0000313" key="7">
    <source>
        <dbReference type="EMBL" id="BBP43891.1"/>
    </source>
</evidence>
<proteinExistence type="predicted"/>
<evidence type="ECO:0000256" key="3">
    <source>
        <dbReference type="ARBA" id="ARBA00022692"/>
    </source>
</evidence>
<dbReference type="Proteomes" id="UP000501466">
    <property type="component" value="Chromosome"/>
</dbReference>
<gene>
    <name evidence="7" type="ORF">THMIRHAT_16370</name>
</gene>
<keyword evidence="3 6" id="KW-0812">Transmembrane</keyword>
<feature type="transmembrane region" description="Helical" evidence="6">
    <location>
        <begin position="246"/>
        <end position="264"/>
    </location>
</feature>
<keyword evidence="8" id="KW-1185">Reference proteome</keyword>
<dbReference type="GO" id="GO:0022857">
    <property type="term" value="F:transmembrane transporter activity"/>
    <property type="evidence" value="ECO:0007669"/>
    <property type="project" value="InterPro"/>
</dbReference>
<name>A0A6F8PP44_9GAMM</name>
<feature type="transmembrane region" description="Helical" evidence="6">
    <location>
        <begin position="148"/>
        <end position="166"/>
    </location>
</feature>
<dbReference type="AlphaFoldDB" id="A0A6F8PP44"/>
<feature type="transmembrane region" description="Helical" evidence="6">
    <location>
        <begin position="199"/>
        <end position="217"/>
    </location>
</feature>
<organism evidence="7 8">
    <name type="scientific">Thiosulfativibrio zosterae</name>
    <dbReference type="NCBI Taxonomy" id="2675053"/>
    <lineage>
        <taxon>Bacteria</taxon>
        <taxon>Pseudomonadati</taxon>
        <taxon>Pseudomonadota</taxon>
        <taxon>Gammaproteobacteria</taxon>
        <taxon>Thiotrichales</taxon>
        <taxon>Piscirickettsiaceae</taxon>
        <taxon>Thiosulfativibrio</taxon>
    </lineage>
</organism>
<dbReference type="PANTHER" id="PTHR47089">
    <property type="entry name" value="ABC TRANSPORTER, PERMEASE PROTEIN"/>
    <property type="match status" value="1"/>
</dbReference>
<evidence type="ECO:0000313" key="8">
    <source>
        <dbReference type="Proteomes" id="UP000501466"/>
    </source>
</evidence>